<dbReference type="SUPFAM" id="SSF57184">
    <property type="entry name" value="Growth factor receptor domain"/>
    <property type="match status" value="1"/>
</dbReference>
<dbReference type="AlphaFoldDB" id="A0A812WDI5"/>
<accession>A0A812WDI5</accession>
<feature type="non-terminal residue" evidence="1">
    <location>
        <position position="462"/>
    </location>
</feature>
<name>A0A812WDI5_SYMPI</name>
<protein>
    <recommendedName>
        <fullName evidence="3">Tyrosine-protein kinase ephrin type A/B receptor-like domain-containing protein</fullName>
    </recommendedName>
</protein>
<proteinExistence type="predicted"/>
<sequence length="462" mass="52756">MTALKDDRFMFQFAAVLRRVRFTPALYRLPRSVSMQALGIQNADMNELFHVGDKFSQPPCQAGFQAASGICTPCQHGEYAAAGESRCEECPKGWAPTSDRSSCRECEFGTYSNNFDELECRAACTYDDDCEHWPWPVIIISIVSLFIALRVGVGWWRSRRAAKLYAEIQRTKVRMYDDLWTELPGTVAEFSILLEKLGVDKAEVAKEVAAMRGRQSKCAGVSMRYLLSEDFTSLALQRTGMRDPTFHDMKTGFWLGEDPIGKQVQCPRDGRMGCALVDWIPKNERHPQTHFLSWVWGYHLSQVQSALRMYRHSAPTAPAEKIFFFMCFFVNNQYRIIVEESASGSEHLETIFEENLKRSGQMVAILDTWHKPMYLNRIWTVYEQFVASDQNIPVTIVMPESAMISIQREIALGEKGIQEITMSLSRVDSEHAGAWKKADETKVKGIIRKTVGFRHVNRHVTE</sequence>
<dbReference type="OrthoDB" id="445726at2759"/>
<keyword evidence="2" id="KW-1185">Reference proteome</keyword>
<evidence type="ECO:0000313" key="1">
    <source>
        <dbReference type="EMBL" id="CAE7677676.1"/>
    </source>
</evidence>
<reference evidence="1" key="1">
    <citation type="submission" date="2021-02" db="EMBL/GenBank/DDBJ databases">
        <authorList>
            <person name="Dougan E. K."/>
            <person name="Rhodes N."/>
            <person name="Thang M."/>
            <person name="Chan C."/>
        </authorList>
    </citation>
    <scope>NUCLEOTIDE SEQUENCE</scope>
</reference>
<dbReference type="InterPro" id="IPR009030">
    <property type="entry name" value="Growth_fac_rcpt_cys_sf"/>
</dbReference>
<evidence type="ECO:0000313" key="2">
    <source>
        <dbReference type="Proteomes" id="UP000649617"/>
    </source>
</evidence>
<dbReference type="Proteomes" id="UP000649617">
    <property type="component" value="Unassembled WGS sequence"/>
</dbReference>
<gene>
    <name evidence="1" type="ORF">SPIL2461_LOCUS18815</name>
</gene>
<dbReference type="PANTHER" id="PTHR46967">
    <property type="entry name" value="INSULIN-LIKE GROWTH FACTOR BINDING PROTEIN,N-TERMINAL"/>
    <property type="match status" value="1"/>
</dbReference>
<dbReference type="PANTHER" id="PTHR46967:SF2">
    <property type="entry name" value="SUSHI, VON WILLEBRAND FACTOR TYPE A, EGF AND PENTRAXIN DOMAIN-CONTAINING PROTEIN 1-LIKE"/>
    <property type="match status" value="1"/>
</dbReference>
<evidence type="ECO:0008006" key="3">
    <source>
        <dbReference type="Google" id="ProtNLM"/>
    </source>
</evidence>
<dbReference type="Gene3D" id="2.10.50.10">
    <property type="entry name" value="Tumor Necrosis Factor Receptor, subunit A, domain 2"/>
    <property type="match status" value="1"/>
</dbReference>
<organism evidence="1 2">
    <name type="scientific">Symbiodinium pilosum</name>
    <name type="common">Dinoflagellate</name>
    <dbReference type="NCBI Taxonomy" id="2952"/>
    <lineage>
        <taxon>Eukaryota</taxon>
        <taxon>Sar</taxon>
        <taxon>Alveolata</taxon>
        <taxon>Dinophyceae</taxon>
        <taxon>Suessiales</taxon>
        <taxon>Symbiodiniaceae</taxon>
        <taxon>Symbiodinium</taxon>
    </lineage>
</organism>
<comment type="caution">
    <text evidence="1">The sequence shown here is derived from an EMBL/GenBank/DDBJ whole genome shotgun (WGS) entry which is preliminary data.</text>
</comment>
<dbReference type="EMBL" id="CAJNIZ010044085">
    <property type="protein sequence ID" value="CAE7677676.1"/>
    <property type="molecule type" value="Genomic_DNA"/>
</dbReference>